<accession>A0A0W4ZRV6</accession>
<sequence>MKISPFSTLEENLVQKNQKNVVVKDYENCEPMYNIFQKNCDENIRNLYFRLKEQTSNSLEKANQATSTSTAETLGNIKLDECEKVFKDYKKHKNVFPNLSAYCSKNYKNECDEVVKGIDKICENLKSTFEKFGLDSRKSIITTLWGSKSNITIRQCSAFTQQCYYFVALCPNEDLCKMLDLFWLKARYKISNLNVIWKKFRGLPSNNFTIFNPRNRMSNNSFLLKHIPEVCAELGGANEMLFRWCLDGISNPNSLYEKFWDDVSARQ</sequence>
<dbReference type="RefSeq" id="XP_018230093.1">
    <property type="nucleotide sequence ID" value="XM_018373918.1"/>
</dbReference>
<dbReference type="AlphaFoldDB" id="A0A0W4ZRV6"/>
<proteinExistence type="predicted"/>
<protein>
    <submittedName>
        <fullName evidence="1">Uncharacterized protein</fullName>
    </submittedName>
</protein>
<dbReference type="EMBL" id="LFWA01000006">
    <property type="protein sequence ID" value="KTW31103.1"/>
    <property type="molecule type" value="Genomic_DNA"/>
</dbReference>
<keyword evidence="2" id="KW-1185">Reference proteome</keyword>
<dbReference type="VEuPathDB" id="FungiDB:T551_01655"/>
<reference evidence="2" key="1">
    <citation type="journal article" date="2016" name="Nat. Commun.">
        <title>Genome analysis of three Pneumocystis species reveals adaptation mechanisms to life exclusively in mammalian hosts.</title>
        <authorList>
            <person name="Ma L."/>
            <person name="Chen Z."/>
            <person name="Huang D.W."/>
            <person name="Kutty G."/>
            <person name="Ishihara M."/>
            <person name="Wang H."/>
            <person name="Abouelleil A."/>
            <person name="Bishop L."/>
            <person name="Davey E."/>
            <person name="Deng R."/>
            <person name="Deng X."/>
            <person name="Fan L."/>
            <person name="Fantoni G."/>
            <person name="Fitzgerald M."/>
            <person name="Gogineni E."/>
            <person name="Goldberg J.M."/>
            <person name="Handley G."/>
            <person name="Hu X."/>
            <person name="Huber C."/>
            <person name="Jiao X."/>
            <person name="Jones K."/>
            <person name="Levin J.Z."/>
            <person name="Liu Y."/>
            <person name="Macdonald P."/>
            <person name="Melnikov A."/>
            <person name="Raley C."/>
            <person name="Sassi M."/>
            <person name="Sherman B.T."/>
            <person name="Song X."/>
            <person name="Sykes S."/>
            <person name="Tran B."/>
            <person name="Walsh L."/>
            <person name="Xia Y."/>
            <person name="Yang J."/>
            <person name="Young S."/>
            <person name="Zeng Q."/>
            <person name="Zheng X."/>
            <person name="Stephens R."/>
            <person name="Nusbaum C."/>
            <person name="Birren B.W."/>
            <person name="Azadi P."/>
            <person name="Lempicki R.A."/>
            <person name="Cuomo C.A."/>
            <person name="Kovacs J.A."/>
        </authorList>
    </citation>
    <scope>NUCLEOTIDE SEQUENCE [LARGE SCALE GENOMIC DNA]</scope>
    <source>
        <strain evidence="2">RU7</strain>
    </source>
</reference>
<comment type="caution">
    <text evidence="1">The sequence shown here is derived from an EMBL/GenBank/DDBJ whole genome shotgun (WGS) entry which is preliminary data.</text>
</comment>
<dbReference type="Proteomes" id="UP000053447">
    <property type="component" value="Unassembled WGS sequence"/>
</dbReference>
<organism evidence="1 2">
    <name type="scientific">Pneumocystis jirovecii (strain RU7)</name>
    <name type="common">Human pneumocystis pneumonia agent</name>
    <dbReference type="NCBI Taxonomy" id="1408657"/>
    <lineage>
        <taxon>Eukaryota</taxon>
        <taxon>Fungi</taxon>
        <taxon>Dikarya</taxon>
        <taxon>Ascomycota</taxon>
        <taxon>Taphrinomycotina</taxon>
        <taxon>Pneumocystomycetes</taxon>
        <taxon>Pneumocystaceae</taxon>
        <taxon>Pneumocystis</taxon>
    </lineage>
</organism>
<name>A0A0W4ZRV6_PNEJ7</name>
<gene>
    <name evidence="1" type="ORF">T551_01655</name>
</gene>
<dbReference type="GeneID" id="28940173"/>
<evidence type="ECO:0000313" key="1">
    <source>
        <dbReference type="EMBL" id="KTW31103.1"/>
    </source>
</evidence>
<evidence type="ECO:0000313" key="2">
    <source>
        <dbReference type="Proteomes" id="UP000053447"/>
    </source>
</evidence>